<feature type="region of interest" description="Disordered" evidence="1">
    <location>
        <begin position="81"/>
        <end position="110"/>
    </location>
</feature>
<dbReference type="Proteomes" id="UP001159641">
    <property type="component" value="Unassembled WGS sequence"/>
</dbReference>
<feature type="compositionally biased region" description="Polar residues" evidence="1">
    <location>
        <begin position="86"/>
        <end position="97"/>
    </location>
</feature>
<organism evidence="2 3">
    <name type="scientific">Eschrichtius robustus</name>
    <name type="common">California gray whale</name>
    <name type="synonym">Eschrichtius gibbosus</name>
    <dbReference type="NCBI Taxonomy" id="9764"/>
    <lineage>
        <taxon>Eukaryota</taxon>
        <taxon>Metazoa</taxon>
        <taxon>Chordata</taxon>
        <taxon>Craniata</taxon>
        <taxon>Vertebrata</taxon>
        <taxon>Euteleostomi</taxon>
        <taxon>Mammalia</taxon>
        <taxon>Eutheria</taxon>
        <taxon>Laurasiatheria</taxon>
        <taxon>Artiodactyla</taxon>
        <taxon>Whippomorpha</taxon>
        <taxon>Cetacea</taxon>
        <taxon>Mysticeti</taxon>
        <taxon>Eschrichtiidae</taxon>
        <taxon>Eschrichtius</taxon>
    </lineage>
</organism>
<protein>
    <submittedName>
        <fullName evidence="2">Uncharacterized protein</fullName>
    </submittedName>
</protein>
<feature type="compositionally biased region" description="Acidic residues" evidence="1">
    <location>
        <begin position="99"/>
        <end position="110"/>
    </location>
</feature>
<feature type="region of interest" description="Disordered" evidence="1">
    <location>
        <begin position="36"/>
        <end position="67"/>
    </location>
</feature>
<reference evidence="2 3" key="1">
    <citation type="submission" date="2022-11" db="EMBL/GenBank/DDBJ databases">
        <title>Whole genome sequence of Eschrichtius robustus ER-17-0199.</title>
        <authorList>
            <person name="Bruniche-Olsen A."/>
            <person name="Black A.N."/>
            <person name="Fields C.J."/>
            <person name="Walden K."/>
            <person name="Dewoody J.A."/>
        </authorList>
    </citation>
    <scope>NUCLEOTIDE SEQUENCE [LARGE SCALE GENOMIC DNA]</scope>
    <source>
        <strain evidence="2">ER-17-0199</strain>
        <tissue evidence="2">Blubber</tissue>
    </source>
</reference>
<proteinExistence type="predicted"/>
<keyword evidence="3" id="KW-1185">Reference proteome</keyword>
<accession>A0AB34GA79</accession>
<evidence type="ECO:0000313" key="3">
    <source>
        <dbReference type="Proteomes" id="UP001159641"/>
    </source>
</evidence>
<sequence>MPPALPTRPAQLESLTHLHAGSQRSTFLEKSVHILQGGPFPSAEQGSSVSGPAPLGQGSSAPDVKRRTLAAAPGLCLLWHRVPSGKTRSPVPQTQAPDSYDDADLTEAPD</sequence>
<evidence type="ECO:0000313" key="2">
    <source>
        <dbReference type="EMBL" id="KAJ8775735.1"/>
    </source>
</evidence>
<dbReference type="AlphaFoldDB" id="A0AB34GA79"/>
<name>A0AB34GA79_ESCRO</name>
<evidence type="ECO:0000256" key="1">
    <source>
        <dbReference type="SAM" id="MobiDB-lite"/>
    </source>
</evidence>
<comment type="caution">
    <text evidence="2">The sequence shown here is derived from an EMBL/GenBank/DDBJ whole genome shotgun (WGS) entry which is preliminary data.</text>
</comment>
<dbReference type="EMBL" id="JAIQCJ010002574">
    <property type="protein sequence ID" value="KAJ8775735.1"/>
    <property type="molecule type" value="Genomic_DNA"/>
</dbReference>
<gene>
    <name evidence="2" type="ORF">J1605_016133</name>
</gene>